<reference evidence="4" key="1">
    <citation type="submission" date="2023-05" db="EMBL/GenBank/DDBJ databases">
        <title>Comparative genomics of Bacillaceae isolates and their secondary metabolite potential.</title>
        <authorList>
            <person name="Song L."/>
            <person name="Nielsen L.J."/>
            <person name="Mohite O."/>
            <person name="Xu X."/>
            <person name="Weber T."/>
            <person name="Kovacs A.T."/>
        </authorList>
    </citation>
    <scope>NUCLEOTIDE SEQUENCE</scope>
    <source>
        <strain evidence="4">XLM17</strain>
    </source>
</reference>
<evidence type="ECO:0000313" key="4">
    <source>
        <dbReference type="EMBL" id="WHY86502.1"/>
    </source>
</evidence>
<organism evidence="4 5">
    <name type="scientific">Neobacillus novalis</name>
    <dbReference type="NCBI Taxonomy" id="220687"/>
    <lineage>
        <taxon>Bacteria</taxon>
        <taxon>Bacillati</taxon>
        <taxon>Bacillota</taxon>
        <taxon>Bacilli</taxon>
        <taxon>Bacillales</taxon>
        <taxon>Bacillaceae</taxon>
        <taxon>Neobacillus</taxon>
    </lineage>
</organism>
<feature type="signal peptide" evidence="2">
    <location>
        <begin position="1"/>
        <end position="20"/>
    </location>
</feature>
<evidence type="ECO:0000313" key="5">
    <source>
        <dbReference type="Proteomes" id="UP001178288"/>
    </source>
</evidence>
<dbReference type="RefSeq" id="WP_066094800.1">
    <property type="nucleotide sequence ID" value="NZ_CP126114.1"/>
</dbReference>
<accession>A0AA95SB44</accession>
<dbReference type="EMBL" id="CP126114">
    <property type="protein sequence ID" value="WHY86502.1"/>
    <property type="molecule type" value="Genomic_DNA"/>
</dbReference>
<dbReference type="NCBIfam" id="NF040801">
    <property type="entry name" value="spore_GerD"/>
    <property type="match status" value="1"/>
</dbReference>
<evidence type="ECO:0000259" key="3">
    <source>
        <dbReference type="Pfam" id="PF17898"/>
    </source>
</evidence>
<dbReference type="KEGG" id="nnv:QNH39_00930"/>
<name>A0AA95SB44_9BACI</name>
<feature type="chain" id="PRO_5041734906" evidence="2">
    <location>
        <begin position="21"/>
        <end position="208"/>
    </location>
</feature>
<feature type="compositionally biased region" description="Gly residues" evidence="1">
    <location>
        <begin position="198"/>
        <end position="208"/>
    </location>
</feature>
<dbReference type="AlphaFoldDB" id="A0AA95SB44"/>
<evidence type="ECO:0000256" key="2">
    <source>
        <dbReference type="SAM" id="SignalP"/>
    </source>
</evidence>
<sequence>MKVKNIVLLLPILFLSSCSSGDTSSGGQIDYDQTKKMVVDILKTDDGKKAIQDVMSDDKMKEKLVMDQKVVSDTIQQTLTSEKATEFWKKTFNDPKFAQGVAKNMRSENEKLLKELMNDPEYRGMMIEVFKEPEIQKELADALKSKEYREHLQKVITETVDSPLFKVKMQEILLKAAEDMKSKDGGSKGDQGDSKSGSGQGGGGGGGS</sequence>
<keyword evidence="2" id="KW-0732">Signal</keyword>
<proteinExistence type="predicted"/>
<keyword evidence="5" id="KW-1185">Reference proteome</keyword>
<feature type="region of interest" description="Disordered" evidence="1">
    <location>
        <begin position="178"/>
        <end position="208"/>
    </location>
</feature>
<gene>
    <name evidence="4" type="primary">gerD</name>
    <name evidence="4" type="ORF">QNH39_00930</name>
</gene>
<keyword evidence="4" id="KW-0449">Lipoprotein</keyword>
<dbReference type="PROSITE" id="PS51257">
    <property type="entry name" value="PROKAR_LIPOPROTEIN"/>
    <property type="match status" value="1"/>
</dbReference>
<protein>
    <submittedName>
        <fullName evidence="4">Spore germination lipoprotein GerD</fullName>
    </submittedName>
</protein>
<dbReference type="InterPro" id="IPR041262">
    <property type="entry name" value="GerD_central"/>
</dbReference>
<dbReference type="Pfam" id="PF17898">
    <property type="entry name" value="GerD"/>
    <property type="match status" value="1"/>
</dbReference>
<feature type="domain" description="Spore germination GerD central core" evidence="3">
    <location>
        <begin position="64"/>
        <end position="177"/>
    </location>
</feature>
<evidence type="ECO:0000256" key="1">
    <source>
        <dbReference type="SAM" id="MobiDB-lite"/>
    </source>
</evidence>
<feature type="compositionally biased region" description="Basic and acidic residues" evidence="1">
    <location>
        <begin position="178"/>
        <end position="193"/>
    </location>
</feature>
<dbReference type="Proteomes" id="UP001178288">
    <property type="component" value="Chromosome"/>
</dbReference>